<dbReference type="InterPro" id="IPR015421">
    <property type="entry name" value="PyrdxlP-dep_Trfase_major"/>
</dbReference>
<organism evidence="7 8">
    <name type="scientific">Pedobacter antarcticus 4BY</name>
    <dbReference type="NCBI Taxonomy" id="1358423"/>
    <lineage>
        <taxon>Bacteria</taxon>
        <taxon>Pseudomonadati</taxon>
        <taxon>Bacteroidota</taxon>
        <taxon>Sphingobacteriia</taxon>
        <taxon>Sphingobacteriales</taxon>
        <taxon>Sphingobacteriaceae</taxon>
        <taxon>Pedobacter</taxon>
    </lineage>
</organism>
<evidence type="ECO:0000256" key="3">
    <source>
        <dbReference type="ARBA" id="ARBA00023015"/>
    </source>
</evidence>
<comment type="caution">
    <text evidence="7">The sequence shown here is derived from an EMBL/GenBank/DDBJ whole genome shotgun (WGS) entry which is preliminary data.</text>
</comment>
<keyword evidence="5" id="KW-0804">Transcription</keyword>
<dbReference type="Pfam" id="PF00155">
    <property type="entry name" value="Aminotran_1_2"/>
    <property type="match status" value="1"/>
</dbReference>
<keyword evidence="2" id="KW-0663">Pyridoxal phosphate</keyword>
<protein>
    <submittedName>
        <fullName evidence="7">GntR family transcriptional regulator</fullName>
    </submittedName>
</protein>
<name>A0A081PDK3_9SPHI</name>
<dbReference type="InterPro" id="IPR015422">
    <property type="entry name" value="PyrdxlP-dep_Trfase_small"/>
</dbReference>
<dbReference type="PROSITE" id="PS50949">
    <property type="entry name" value="HTH_GNTR"/>
    <property type="match status" value="1"/>
</dbReference>
<evidence type="ECO:0000256" key="4">
    <source>
        <dbReference type="ARBA" id="ARBA00023125"/>
    </source>
</evidence>
<dbReference type="PANTHER" id="PTHR46577">
    <property type="entry name" value="HTH-TYPE TRANSCRIPTIONAL REGULATORY PROTEIN GABR"/>
    <property type="match status" value="1"/>
</dbReference>
<evidence type="ECO:0000256" key="5">
    <source>
        <dbReference type="ARBA" id="ARBA00023163"/>
    </source>
</evidence>
<comment type="similarity">
    <text evidence="1">In the C-terminal section; belongs to the class-I pyridoxal-phosphate-dependent aminotransferase family.</text>
</comment>
<dbReference type="SUPFAM" id="SSF46785">
    <property type="entry name" value="Winged helix' DNA-binding domain"/>
    <property type="match status" value="1"/>
</dbReference>
<dbReference type="InterPro" id="IPR036388">
    <property type="entry name" value="WH-like_DNA-bd_sf"/>
</dbReference>
<dbReference type="eggNOG" id="COG1167">
    <property type="taxonomic scope" value="Bacteria"/>
</dbReference>
<sequence>MKAYKFEIFTSVIQENIRVGLYKPGFKLPAVRQIKETYKLSTSTVQQGYDDLVARGLIESIPRSGYYVLDSQVKVHKGIKKERPVVRDAVFEDQLSLTTYSYTGSRVNEFNVAAPGDLLIPQKLILRTMQQVIRESGLGLLKYYPAAGSSLLRQSLAERAAANQTILNPEELLITDGALQALYIALSAVCSPGDVIALESPCVFSALEVIRVLRLKVIEIPVDPIYGFDLDFLRKACLVNDIKAVMVTPNFHNPTGTQLTDVQKKTMLSIALEKGFAVIENDVYGDLNYSGPRPTTIKSFDQSGIVMTYSSFSKTLAPGIRLGWLSAGKFLGRAEQIRFALGSTVSPIYQETVYKLISTSSFDRHIRKFRNYLAKNAHQTLTLLSDFFPEGTHMTRPAGGYHGWVRLPDSVPVDKFYLACATSGVKFTPGYTFSFSGQYQQYFRIVFADRYTQERKDAIARAGISAVRLA</sequence>
<dbReference type="SUPFAM" id="SSF53383">
    <property type="entry name" value="PLP-dependent transferases"/>
    <property type="match status" value="1"/>
</dbReference>
<evidence type="ECO:0000313" key="8">
    <source>
        <dbReference type="Proteomes" id="UP000028007"/>
    </source>
</evidence>
<dbReference type="EMBL" id="JNFF01000106">
    <property type="protein sequence ID" value="KEQ28776.1"/>
    <property type="molecule type" value="Genomic_DNA"/>
</dbReference>
<dbReference type="GO" id="GO:0003700">
    <property type="term" value="F:DNA-binding transcription factor activity"/>
    <property type="evidence" value="ECO:0007669"/>
    <property type="project" value="InterPro"/>
</dbReference>
<dbReference type="GO" id="GO:0003677">
    <property type="term" value="F:DNA binding"/>
    <property type="evidence" value="ECO:0007669"/>
    <property type="project" value="UniProtKB-KW"/>
</dbReference>
<dbReference type="InterPro" id="IPR000524">
    <property type="entry name" value="Tscrpt_reg_HTH_GntR"/>
</dbReference>
<dbReference type="PANTHER" id="PTHR46577:SF1">
    <property type="entry name" value="HTH-TYPE TRANSCRIPTIONAL REGULATORY PROTEIN GABR"/>
    <property type="match status" value="1"/>
</dbReference>
<dbReference type="InterPro" id="IPR036390">
    <property type="entry name" value="WH_DNA-bd_sf"/>
</dbReference>
<dbReference type="OrthoDB" id="9802328at2"/>
<dbReference type="Gene3D" id="3.90.1150.10">
    <property type="entry name" value="Aspartate Aminotransferase, domain 1"/>
    <property type="match status" value="1"/>
</dbReference>
<dbReference type="Proteomes" id="UP000028007">
    <property type="component" value="Unassembled WGS sequence"/>
</dbReference>
<evidence type="ECO:0000259" key="6">
    <source>
        <dbReference type="PROSITE" id="PS50949"/>
    </source>
</evidence>
<gene>
    <name evidence="7" type="ORF">N180_19170</name>
</gene>
<dbReference type="Gene3D" id="1.10.10.10">
    <property type="entry name" value="Winged helix-like DNA-binding domain superfamily/Winged helix DNA-binding domain"/>
    <property type="match status" value="1"/>
</dbReference>
<feature type="domain" description="HTH gntR-type" evidence="6">
    <location>
        <begin position="3"/>
        <end position="71"/>
    </location>
</feature>
<dbReference type="RefSeq" id="WP_037443452.1">
    <property type="nucleotide sequence ID" value="NZ_JNFF01000106.1"/>
</dbReference>
<evidence type="ECO:0000256" key="2">
    <source>
        <dbReference type="ARBA" id="ARBA00022898"/>
    </source>
</evidence>
<dbReference type="InterPro" id="IPR051446">
    <property type="entry name" value="HTH_trans_reg/aminotransferase"/>
</dbReference>
<dbReference type="CDD" id="cd07377">
    <property type="entry name" value="WHTH_GntR"/>
    <property type="match status" value="1"/>
</dbReference>
<dbReference type="InterPro" id="IPR004839">
    <property type="entry name" value="Aminotransferase_I/II_large"/>
</dbReference>
<evidence type="ECO:0000256" key="1">
    <source>
        <dbReference type="ARBA" id="ARBA00005384"/>
    </source>
</evidence>
<reference evidence="7 8" key="1">
    <citation type="journal article" date="1992" name="Int. J. Syst. Bacteriol.">
        <title>Sphingobacterium antarcticus sp. nov. a Psychrotrophic Bacterium from the Soils of Schirmacher Oasis, Antarctica.</title>
        <authorList>
            <person name="Shivaji S."/>
            <person name="Ray M.K."/>
            <person name="Rao N.S."/>
            <person name="Saiserr L."/>
            <person name="Jagannadham M.V."/>
            <person name="Kumar G.S."/>
            <person name="Reddy G."/>
            <person name="Bhargava P.M."/>
        </authorList>
    </citation>
    <scope>NUCLEOTIDE SEQUENCE [LARGE SCALE GENOMIC DNA]</scope>
    <source>
        <strain evidence="7 8">4BY</strain>
    </source>
</reference>
<dbReference type="InterPro" id="IPR015424">
    <property type="entry name" value="PyrdxlP-dep_Trfase"/>
</dbReference>
<keyword evidence="3" id="KW-0805">Transcription regulation</keyword>
<dbReference type="Gene3D" id="3.40.640.10">
    <property type="entry name" value="Type I PLP-dependent aspartate aminotransferase-like (Major domain)"/>
    <property type="match status" value="1"/>
</dbReference>
<dbReference type="CDD" id="cd00609">
    <property type="entry name" value="AAT_like"/>
    <property type="match status" value="1"/>
</dbReference>
<keyword evidence="4" id="KW-0238">DNA-binding</keyword>
<proteinExistence type="inferred from homology"/>
<keyword evidence="8" id="KW-1185">Reference proteome</keyword>
<dbReference type="Pfam" id="PF00392">
    <property type="entry name" value="GntR"/>
    <property type="match status" value="1"/>
</dbReference>
<dbReference type="AlphaFoldDB" id="A0A081PDK3"/>
<evidence type="ECO:0000313" key="7">
    <source>
        <dbReference type="EMBL" id="KEQ28776.1"/>
    </source>
</evidence>
<dbReference type="SMART" id="SM00345">
    <property type="entry name" value="HTH_GNTR"/>
    <property type="match status" value="1"/>
</dbReference>
<dbReference type="GO" id="GO:0030170">
    <property type="term" value="F:pyridoxal phosphate binding"/>
    <property type="evidence" value="ECO:0007669"/>
    <property type="project" value="InterPro"/>
</dbReference>
<accession>A0A081PDK3</accession>